<accession>A0ABP6U648</accession>
<reference evidence="2" key="1">
    <citation type="journal article" date="2019" name="Int. J. Syst. Evol. Microbiol.">
        <title>The Global Catalogue of Microorganisms (GCM) 10K type strain sequencing project: providing services to taxonomists for standard genome sequencing and annotation.</title>
        <authorList>
            <consortium name="The Broad Institute Genomics Platform"/>
            <consortium name="The Broad Institute Genome Sequencing Center for Infectious Disease"/>
            <person name="Wu L."/>
            <person name="Ma J."/>
        </authorList>
    </citation>
    <scope>NUCLEOTIDE SEQUENCE [LARGE SCALE GENOMIC DNA]</scope>
    <source>
        <strain evidence="2">JCM 4816</strain>
    </source>
</reference>
<sequence>MLRPLTENRHKFTSSRTRWEYFYEIQTPKGVADFILAVFNRKVIDDRRKWGVHPIQSKSAIDIVSFLTAVQQKYEAGSQASPIATTSEIANRTLNSASHVTQQLIPMLIEYGWVERMGRGQWRCKHAYQCPTTSIYAIEVKRSDWQRALGQATSHTRFANKTFLAMDSERLPKTQNNLLAALEHAGVGLLSISADPLKDPLTVVANPSRKSPRNNERFVVAERVLAVRGSGGNSGFWGHVFGRLITTSSGDDPRKSALLLT</sequence>
<protein>
    <submittedName>
        <fullName evidence="1">Uncharacterized protein</fullName>
    </submittedName>
</protein>
<name>A0ABP6U648_9ACTN</name>
<keyword evidence="2" id="KW-1185">Reference proteome</keyword>
<organism evidence="1 2">
    <name type="scientific">Streptomyces prasinosporus</name>
    <dbReference type="NCBI Taxonomy" id="68256"/>
    <lineage>
        <taxon>Bacteria</taxon>
        <taxon>Bacillati</taxon>
        <taxon>Actinomycetota</taxon>
        <taxon>Actinomycetes</taxon>
        <taxon>Kitasatosporales</taxon>
        <taxon>Streptomycetaceae</taxon>
        <taxon>Streptomyces</taxon>
        <taxon>Streptomyces albogriseolus group</taxon>
    </lineage>
</organism>
<gene>
    <name evidence="1" type="ORF">GCM10019016_102760</name>
</gene>
<dbReference type="Proteomes" id="UP001501455">
    <property type="component" value="Unassembled WGS sequence"/>
</dbReference>
<evidence type="ECO:0000313" key="1">
    <source>
        <dbReference type="EMBL" id="GAA3503166.1"/>
    </source>
</evidence>
<comment type="caution">
    <text evidence="1">The sequence shown here is derived from an EMBL/GenBank/DDBJ whole genome shotgun (WGS) entry which is preliminary data.</text>
</comment>
<proteinExistence type="predicted"/>
<dbReference type="EMBL" id="BAAAXF010000073">
    <property type="protein sequence ID" value="GAA3503166.1"/>
    <property type="molecule type" value="Genomic_DNA"/>
</dbReference>
<evidence type="ECO:0000313" key="2">
    <source>
        <dbReference type="Proteomes" id="UP001501455"/>
    </source>
</evidence>